<comment type="caution">
    <text evidence="1">The sequence shown here is derived from an EMBL/GenBank/DDBJ whole genome shotgun (WGS) entry which is preliminary data.</text>
</comment>
<dbReference type="EMBL" id="BSDI01000007">
    <property type="protein sequence ID" value="GLH96268.1"/>
    <property type="molecule type" value="Genomic_DNA"/>
</dbReference>
<evidence type="ECO:0000313" key="1">
    <source>
        <dbReference type="EMBL" id="GLH96268.1"/>
    </source>
</evidence>
<name>A0ABQ5QNX2_9ACTN</name>
<evidence type="ECO:0000313" key="2">
    <source>
        <dbReference type="Proteomes" id="UP001144280"/>
    </source>
</evidence>
<evidence type="ECO:0008006" key="3">
    <source>
        <dbReference type="Google" id="ProtNLM"/>
    </source>
</evidence>
<keyword evidence="2" id="KW-1185">Reference proteome</keyword>
<sequence>MLGATHRGILMFLRSAHRRVIVAVSLTALTVTMAGLLPVANATDSAVTWVPGGSKTCPPVPANQDPADPVYYDFVSSYRSACASRENWDRVFSDATASATVDGRIRVSVTASVALAGALASLKVGDKEYIASGGHGASLQYAFHAWQAGEQATECYNPTQAGSRLDDMGFEPPFHGPSTSALYRLATTGTTIRTAVRPAMYMERGDKTLGWNSCAAADHQPNRQPYSAGLSPYWLSTEVRMAPDHGLAGLENVIKLSAVLDSEDEYHEHFSAVLVAYLQRDFTATYTYDPATGAVNRFTGDLTTLLPSIRCTADGAYCLGMYFPAANHPGAYYYTMTREPFAYNAFLGEHTVQMTAPTSRVGEGAKTRLRYDNYLVVGDLDRVTGTLGEVHRRVAP</sequence>
<dbReference type="Proteomes" id="UP001144280">
    <property type="component" value="Unassembled WGS sequence"/>
</dbReference>
<accession>A0ABQ5QNX2</accession>
<protein>
    <recommendedName>
        <fullName evidence="3">Tat pathway signal protein</fullName>
    </recommendedName>
</protein>
<gene>
    <name evidence="1" type="ORF">Pa4123_15420</name>
</gene>
<proteinExistence type="predicted"/>
<reference evidence="1" key="1">
    <citation type="submission" date="2022-12" db="EMBL/GenBank/DDBJ databases">
        <title>New Phytohabitans aurantiacus sp. RD004123 nov., an actinomycete isolated from soil.</title>
        <authorList>
            <person name="Triningsih D.W."/>
            <person name="Harunari E."/>
            <person name="Igarashi Y."/>
        </authorList>
    </citation>
    <scope>NUCLEOTIDE SEQUENCE</scope>
    <source>
        <strain evidence="1">RD004123</strain>
    </source>
</reference>
<organism evidence="1 2">
    <name type="scientific">Phytohabitans aurantiacus</name>
    <dbReference type="NCBI Taxonomy" id="3016789"/>
    <lineage>
        <taxon>Bacteria</taxon>
        <taxon>Bacillati</taxon>
        <taxon>Actinomycetota</taxon>
        <taxon>Actinomycetes</taxon>
        <taxon>Micromonosporales</taxon>
        <taxon>Micromonosporaceae</taxon>
    </lineage>
</organism>